<accession>A0AAD7Z9T8</accession>
<dbReference type="SUPFAM" id="SSF103025">
    <property type="entry name" value="Folate-binding domain"/>
    <property type="match status" value="1"/>
</dbReference>
<evidence type="ECO:0000256" key="1">
    <source>
        <dbReference type="ARBA" id="ARBA00008609"/>
    </source>
</evidence>
<dbReference type="EMBL" id="JASPKZ010009790">
    <property type="protein sequence ID" value="KAJ9576450.1"/>
    <property type="molecule type" value="Genomic_DNA"/>
</dbReference>
<dbReference type="PANTHER" id="PTHR43757">
    <property type="entry name" value="AMINOMETHYLTRANSFERASE"/>
    <property type="match status" value="1"/>
</dbReference>
<dbReference type="Gene3D" id="2.40.30.110">
    <property type="entry name" value="Aminomethyltransferase beta-barrel domains"/>
    <property type="match status" value="1"/>
</dbReference>
<protein>
    <recommendedName>
        <fullName evidence="7">Sarcosine dehydrogenase</fullName>
    </recommendedName>
</protein>
<evidence type="ECO:0000259" key="4">
    <source>
        <dbReference type="Pfam" id="PF08669"/>
    </source>
</evidence>
<evidence type="ECO:0008006" key="7">
    <source>
        <dbReference type="Google" id="ProtNLM"/>
    </source>
</evidence>
<dbReference type="AlphaFoldDB" id="A0AAD7Z9T8"/>
<feature type="domain" description="GCVT N-terminal" evidence="3">
    <location>
        <begin position="28"/>
        <end position="335"/>
    </location>
</feature>
<dbReference type="FunFam" id="2.40.30.110:FF:000008">
    <property type="entry name" value="Sarcosine dehydrogenase"/>
    <property type="match status" value="1"/>
</dbReference>
<reference evidence="5" key="1">
    <citation type="journal article" date="2023" name="IScience">
        <title>Live-bearing cockroach genome reveals convergent evolutionary mechanisms linked to viviparity in insects and beyond.</title>
        <authorList>
            <person name="Fouks B."/>
            <person name="Harrison M.C."/>
            <person name="Mikhailova A.A."/>
            <person name="Marchal E."/>
            <person name="English S."/>
            <person name="Carruthers M."/>
            <person name="Jennings E.C."/>
            <person name="Chiamaka E.L."/>
            <person name="Frigard R.A."/>
            <person name="Pippel M."/>
            <person name="Attardo G.M."/>
            <person name="Benoit J.B."/>
            <person name="Bornberg-Bauer E."/>
            <person name="Tobe S.S."/>
        </authorList>
    </citation>
    <scope>NUCLEOTIDE SEQUENCE</scope>
    <source>
        <strain evidence="5">Stay&amp;Tobe</strain>
    </source>
</reference>
<dbReference type="InterPro" id="IPR006222">
    <property type="entry name" value="GCVT_N"/>
</dbReference>
<gene>
    <name evidence="5" type="ORF">L9F63_006663</name>
</gene>
<dbReference type="PANTHER" id="PTHR43757:SF11">
    <property type="entry name" value="SARCOSINE DEHYDROGENASE"/>
    <property type="match status" value="1"/>
</dbReference>
<dbReference type="InterPro" id="IPR013977">
    <property type="entry name" value="GcvT_C"/>
</dbReference>
<feature type="domain" description="Aminomethyltransferase C-terminal" evidence="4">
    <location>
        <begin position="356"/>
        <end position="440"/>
    </location>
</feature>
<dbReference type="Proteomes" id="UP001233999">
    <property type="component" value="Unassembled WGS sequence"/>
</dbReference>
<evidence type="ECO:0000259" key="3">
    <source>
        <dbReference type="Pfam" id="PF01571"/>
    </source>
</evidence>
<dbReference type="Pfam" id="PF01571">
    <property type="entry name" value="GCV_T"/>
    <property type="match status" value="1"/>
</dbReference>
<dbReference type="Gene3D" id="3.30.70.1400">
    <property type="entry name" value="Aminomethyltransferase beta-barrel domains"/>
    <property type="match status" value="1"/>
</dbReference>
<dbReference type="InterPro" id="IPR029043">
    <property type="entry name" value="GcvT/YgfZ_C"/>
</dbReference>
<evidence type="ECO:0000256" key="2">
    <source>
        <dbReference type="PIRSR" id="PIRSR006487-1"/>
    </source>
</evidence>
<feature type="binding site" evidence="2">
    <location>
        <position position="271"/>
    </location>
    <ligand>
        <name>substrate</name>
    </ligand>
</feature>
<dbReference type="SUPFAM" id="SSF101790">
    <property type="entry name" value="Aminomethyltransferase beta-barrel domain"/>
    <property type="match status" value="1"/>
</dbReference>
<reference evidence="5" key="2">
    <citation type="submission" date="2023-05" db="EMBL/GenBank/DDBJ databases">
        <authorList>
            <person name="Fouks B."/>
        </authorList>
    </citation>
    <scope>NUCLEOTIDE SEQUENCE</scope>
    <source>
        <strain evidence="5">Stay&amp;Tobe</strain>
        <tissue evidence="5">Testes</tissue>
    </source>
</reference>
<evidence type="ECO:0000313" key="6">
    <source>
        <dbReference type="Proteomes" id="UP001233999"/>
    </source>
</evidence>
<dbReference type="Gene3D" id="3.30.1360.120">
    <property type="entry name" value="Probable tRNA modification gtpase trme, domain 1"/>
    <property type="match status" value="1"/>
</dbReference>
<name>A0AAD7Z9T8_DIPPU</name>
<proteinExistence type="inferred from homology"/>
<dbReference type="InterPro" id="IPR028896">
    <property type="entry name" value="GcvT/YgfZ/DmdA"/>
</dbReference>
<comment type="similarity">
    <text evidence="1">Belongs to the GcvT family.</text>
</comment>
<dbReference type="Pfam" id="PF08669">
    <property type="entry name" value="GCV_T_C"/>
    <property type="match status" value="1"/>
</dbReference>
<dbReference type="GO" id="GO:0005739">
    <property type="term" value="C:mitochondrion"/>
    <property type="evidence" value="ECO:0007669"/>
    <property type="project" value="TreeGrafter"/>
</dbReference>
<organism evidence="5 6">
    <name type="scientific">Diploptera punctata</name>
    <name type="common">Pacific beetle cockroach</name>
    <dbReference type="NCBI Taxonomy" id="6984"/>
    <lineage>
        <taxon>Eukaryota</taxon>
        <taxon>Metazoa</taxon>
        <taxon>Ecdysozoa</taxon>
        <taxon>Arthropoda</taxon>
        <taxon>Hexapoda</taxon>
        <taxon>Insecta</taxon>
        <taxon>Pterygota</taxon>
        <taxon>Neoptera</taxon>
        <taxon>Polyneoptera</taxon>
        <taxon>Dictyoptera</taxon>
        <taxon>Blattodea</taxon>
        <taxon>Blaberoidea</taxon>
        <taxon>Blaberidae</taxon>
        <taxon>Diplopterinae</taxon>
        <taxon>Diploptera</taxon>
    </lineage>
</organism>
<sequence length="459" mass="52044">MRAMQENYYIVFPNDERIAGRNFRTGPFHEELVRAGCVFQERQGWERPGWFCKEGPVPVPKYDWFGAYGHPHNTDHRYEEQLKKDHTFVQEQSLQIGEECLACREQVSVFDLSSIGKYYLCGPDAQKAANWLFTADTNRQLGKTVYTCMLNARAGIEGDVTSNVIEPGGGGLIDPIFKDRGFYITSLGASPYTHIQSVINQKKFNVEFIDVSDKIGLLSIQGPNSEAILRDVVDTNLHNEAFPYSTSKLIKVAGHMCRVVRISYVGELGWEIHIPRDSCSSVYRAIWQQGSKHGLQHAGFRALQSLSCEKGNNLWNFDLQISDNPLEAGLSFLCRESGDYLGKEALDIIKHKGLSKKLVYFQLKEEIPLWGLEAIVRDDQVVGYLRRGEYSYSFGLPIGLGYVKHPEGRRISSSFLSEGHYQIEVMAKRYDATMCINSPFDPNGKRMLGIYDEPLPVRQ</sequence>
<dbReference type="InterPro" id="IPR027266">
    <property type="entry name" value="TrmE/GcvT-like"/>
</dbReference>
<keyword evidence="6" id="KW-1185">Reference proteome</keyword>
<evidence type="ECO:0000313" key="5">
    <source>
        <dbReference type="EMBL" id="KAJ9576450.1"/>
    </source>
</evidence>
<comment type="caution">
    <text evidence="5">The sequence shown here is derived from an EMBL/GenBank/DDBJ whole genome shotgun (WGS) entry which is preliminary data.</text>
</comment>